<dbReference type="PANTHER" id="PTHR40711">
    <property type="entry name" value="DERMCIDIN-RELATED"/>
    <property type="match status" value="1"/>
</dbReference>
<dbReference type="AlphaFoldDB" id="A0A2K6GQ47"/>
<feature type="chain" id="PRO_5014462628" evidence="2">
    <location>
        <begin position="20"/>
        <end position="112"/>
    </location>
</feature>
<proteinExistence type="predicted"/>
<dbReference type="InterPro" id="IPR043557">
    <property type="entry name" value="Dermcidin/Lacritin"/>
</dbReference>
<dbReference type="GO" id="GO:0008233">
    <property type="term" value="F:peptidase activity"/>
    <property type="evidence" value="ECO:0007669"/>
    <property type="project" value="InterPro"/>
</dbReference>
<accession>A0A2K6GQ47</accession>
<feature type="region of interest" description="Disordered" evidence="1">
    <location>
        <begin position="22"/>
        <end position="62"/>
    </location>
</feature>
<feature type="region of interest" description="Disordered" evidence="1">
    <location>
        <begin position="85"/>
        <end position="112"/>
    </location>
</feature>
<sequence length="112" mass="11530">MRFTALLFLAVLTGALVCAQDQKSASAPGSANPSHEGSAVSNENAESSGSAKPSRKQRSSLTGKCLCQCKEAVGNVNKQLNDIMWDEGGSSRLPVDLTSIAPTSVGDPPGPQ</sequence>
<dbReference type="Ensembl" id="ENSPCOT00000039234.1">
    <property type="protein sequence ID" value="ENSPCOP00000028339.1"/>
    <property type="gene ID" value="ENSPCOG00000026780.1"/>
</dbReference>
<feature type="signal peptide" evidence="2">
    <location>
        <begin position="1"/>
        <end position="19"/>
    </location>
</feature>
<evidence type="ECO:0000256" key="2">
    <source>
        <dbReference type="SAM" id="SignalP"/>
    </source>
</evidence>
<feature type="compositionally biased region" description="Polar residues" evidence="1">
    <location>
        <begin position="22"/>
        <end position="51"/>
    </location>
</feature>
<evidence type="ECO:0000256" key="1">
    <source>
        <dbReference type="SAM" id="MobiDB-lite"/>
    </source>
</evidence>
<evidence type="ECO:0000313" key="4">
    <source>
        <dbReference type="Proteomes" id="UP000233160"/>
    </source>
</evidence>
<name>A0A2K6GQ47_PROCO</name>
<evidence type="ECO:0000313" key="3">
    <source>
        <dbReference type="Ensembl" id="ENSPCOP00000028339.1"/>
    </source>
</evidence>
<reference evidence="3" key="2">
    <citation type="submission" date="2025-09" db="UniProtKB">
        <authorList>
            <consortium name="Ensembl"/>
        </authorList>
    </citation>
    <scope>IDENTIFICATION</scope>
</reference>
<keyword evidence="4" id="KW-1185">Reference proteome</keyword>
<protein>
    <submittedName>
        <fullName evidence="3">Uncharacterized protein</fullName>
    </submittedName>
</protein>
<organism evidence="3 4">
    <name type="scientific">Propithecus coquereli</name>
    <name type="common">Coquerel's sifaka</name>
    <name type="synonym">Propithecus verreauxi coquereli</name>
    <dbReference type="NCBI Taxonomy" id="379532"/>
    <lineage>
        <taxon>Eukaryota</taxon>
        <taxon>Metazoa</taxon>
        <taxon>Chordata</taxon>
        <taxon>Craniata</taxon>
        <taxon>Vertebrata</taxon>
        <taxon>Euteleostomi</taxon>
        <taxon>Mammalia</taxon>
        <taxon>Eutheria</taxon>
        <taxon>Euarchontoglires</taxon>
        <taxon>Primates</taxon>
        <taxon>Strepsirrhini</taxon>
        <taxon>Lemuriformes</taxon>
        <taxon>Indriidae</taxon>
        <taxon>Propithecus</taxon>
    </lineage>
</organism>
<dbReference type="PANTHER" id="PTHR40711:SF1">
    <property type="entry name" value="DERMCIDIN"/>
    <property type="match status" value="1"/>
</dbReference>
<dbReference type="InterPro" id="IPR028130">
    <property type="entry name" value="Dermcidin"/>
</dbReference>
<keyword evidence="2" id="KW-0732">Signal</keyword>
<dbReference type="STRING" id="379532.ENSPCOP00000028339"/>
<dbReference type="GO" id="GO:0031640">
    <property type="term" value="P:killing of cells of another organism"/>
    <property type="evidence" value="ECO:0007669"/>
    <property type="project" value="InterPro"/>
</dbReference>
<dbReference type="Proteomes" id="UP000233160">
    <property type="component" value="Unassembled WGS sequence"/>
</dbReference>
<reference evidence="3" key="1">
    <citation type="submission" date="2025-08" db="UniProtKB">
        <authorList>
            <consortium name="Ensembl"/>
        </authorList>
    </citation>
    <scope>IDENTIFICATION</scope>
</reference>
<dbReference type="GO" id="GO:0005576">
    <property type="term" value="C:extracellular region"/>
    <property type="evidence" value="ECO:0007669"/>
    <property type="project" value="InterPro"/>
</dbReference>
<dbReference type="Pfam" id="PF15291">
    <property type="entry name" value="Dermcidin"/>
    <property type="match status" value="1"/>
</dbReference>